<dbReference type="InterPro" id="IPR036388">
    <property type="entry name" value="WH-like_DNA-bd_sf"/>
</dbReference>
<dbReference type="PRINTS" id="PR01552">
    <property type="entry name" value="TPISMRASE6A"/>
</dbReference>
<dbReference type="CDD" id="cd00223">
    <property type="entry name" value="TOPRIM_TopoIIB_SPO"/>
    <property type="match status" value="1"/>
</dbReference>
<dbReference type="GO" id="GO:0006265">
    <property type="term" value="P:DNA topological change"/>
    <property type="evidence" value="ECO:0007669"/>
    <property type="project" value="InterPro"/>
</dbReference>
<sequence length="464" mass="51880">MESKKRRRGNEVQRGLAGGGGGPGNVTGEFWDSLRSGHYSISLPEQVTTREEIEEMALSGDTFVESDFSPEECLFEEDFEQNASDADESSPNHVEEDEVSDDELSSYSKDDPTEEEEEASIEAHSMFFLHKLAVEGELYTPSMLKRTSDNLVMASSQIRLGMESKSKCFATHPESYYRMWRVLELVHELLSQGKQATQREKVASLLNCLRGNLGVTASERGTIIGCVQWQEKGRTVDCRRGGQSGHLISGNALAGMHDIKSDARFIIVVEKDAVFQRLAEDRVFDTLPCILITASTATVPINLAQVDTSNQKAHCAETEGFPDMATRGLLKRLHEELRLPVVGLFDWNPGGMGVYITYRYGSVKSGLESHLHTVDIKWLGLCWDDLERMHLPSSCFQDQTERDRRRIRSIQASGCLKDNPRCERELEKMLEAGVKVEIQALSHLGSLSCITSHVVTKAIRRDFG</sequence>
<keyword evidence="3" id="KW-0413">Isomerase</keyword>
<dbReference type="Proteomes" id="UP000011083">
    <property type="component" value="Unassembled WGS sequence"/>
</dbReference>
<dbReference type="VEuPathDB" id="AmoebaDB:ACA1_233600"/>
<evidence type="ECO:0000313" key="3">
    <source>
        <dbReference type="EMBL" id="ELR18952.1"/>
    </source>
</evidence>
<feature type="region of interest" description="Disordered" evidence="1">
    <location>
        <begin position="59"/>
        <end position="120"/>
    </location>
</feature>
<dbReference type="Gene3D" id="3.40.1360.10">
    <property type="match status" value="1"/>
</dbReference>
<dbReference type="KEGG" id="acan:ACA1_233600"/>
<dbReference type="Gene3D" id="1.10.10.10">
    <property type="entry name" value="Winged helix-like DNA-binding domain superfamily/Winged helix DNA-binding domain"/>
    <property type="match status" value="1"/>
</dbReference>
<proteinExistence type="predicted"/>
<feature type="compositionally biased region" description="Acidic residues" evidence="1">
    <location>
        <begin position="95"/>
        <end position="104"/>
    </location>
</feature>
<organism evidence="3 4">
    <name type="scientific">Acanthamoeba castellanii (strain ATCC 30010 / Neff)</name>
    <dbReference type="NCBI Taxonomy" id="1257118"/>
    <lineage>
        <taxon>Eukaryota</taxon>
        <taxon>Amoebozoa</taxon>
        <taxon>Discosea</taxon>
        <taxon>Longamoebia</taxon>
        <taxon>Centramoebida</taxon>
        <taxon>Acanthamoebidae</taxon>
        <taxon>Acanthamoeba</taxon>
    </lineage>
</organism>
<dbReference type="AlphaFoldDB" id="L8H153"/>
<feature type="compositionally biased region" description="Acidic residues" evidence="1">
    <location>
        <begin position="68"/>
        <end position="88"/>
    </location>
</feature>
<accession>L8H153</accession>
<dbReference type="PANTHER" id="PTHR10848">
    <property type="entry name" value="MEIOTIC RECOMBINATION PROTEIN SPO11"/>
    <property type="match status" value="1"/>
</dbReference>
<dbReference type="EMBL" id="KB007939">
    <property type="protein sequence ID" value="ELR18952.1"/>
    <property type="molecule type" value="Genomic_DNA"/>
</dbReference>
<dbReference type="InterPro" id="IPR002815">
    <property type="entry name" value="Spo11/TopoVI_A"/>
</dbReference>
<evidence type="ECO:0000259" key="2">
    <source>
        <dbReference type="Pfam" id="PF21180"/>
    </source>
</evidence>
<feature type="domain" description="Topoisomerase 6 subunit A/Spo11 TOPRIM" evidence="2">
    <location>
        <begin position="317"/>
        <end position="449"/>
    </location>
</feature>
<dbReference type="GO" id="GO:0003918">
    <property type="term" value="F:DNA topoisomerase type II (double strand cut, ATP-hydrolyzing) activity"/>
    <property type="evidence" value="ECO:0007669"/>
    <property type="project" value="InterPro"/>
</dbReference>
<evidence type="ECO:0000313" key="4">
    <source>
        <dbReference type="Proteomes" id="UP000011083"/>
    </source>
</evidence>
<gene>
    <name evidence="3" type="ORF">ACA1_233600</name>
</gene>
<dbReference type="GeneID" id="14919721"/>
<dbReference type="PRINTS" id="PR01550">
    <property type="entry name" value="TOP6AFAMILY"/>
</dbReference>
<dbReference type="Pfam" id="PF21180">
    <property type="entry name" value="TOP6A-Spo11_Toprim"/>
    <property type="match status" value="2"/>
</dbReference>
<feature type="region of interest" description="Disordered" evidence="1">
    <location>
        <begin position="1"/>
        <end position="31"/>
    </location>
</feature>
<name>L8H153_ACACF</name>
<dbReference type="InterPro" id="IPR034136">
    <property type="entry name" value="TOPRIM_Topo6A/Spo11"/>
</dbReference>
<dbReference type="RefSeq" id="XP_004341016.1">
    <property type="nucleotide sequence ID" value="XM_004340968.1"/>
</dbReference>
<dbReference type="OrthoDB" id="5377392at2759"/>
<feature type="domain" description="Topoisomerase 6 subunit A/Spo11 TOPRIM" evidence="2">
    <location>
        <begin position="265"/>
        <end position="294"/>
    </location>
</feature>
<evidence type="ECO:0000256" key="1">
    <source>
        <dbReference type="SAM" id="MobiDB-lite"/>
    </source>
</evidence>
<keyword evidence="4" id="KW-1185">Reference proteome</keyword>
<dbReference type="PANTHER" id="PTHR10848:SF0">
    <property type="entry name" value="MEIOTIC RECOMBINATION PROTEIN SPO11"/>
    <property type="match status" value="1"/>
</dbReference>
<dbReference type="InterPro" id="IPR004085">
    <property type="entry name" value="TopoVI_A"/>
</dbReference>
<dbReference type="GO" id="GO:0000706">
    <property type="term" value="P:meiotic DNA double-strand break processing"/>
    <property type="evidence" value="ECO:0007669"/>
    <property type="project" value="TreeGrafter"/>
</dbReference>
<feature type="compositionally biased region" description="Gly residues" evidence="1">
    <location>
        <begin position="16"/>
        <end position="25"/>
    </location>
</feature>
<dbReference type="SUPFAM" id="SSF56726">
    <property type="entry name" value="DNA topoisomerase IV, alpha subunit"/>
    <property type="match status" value="1"/>
</dbReference>
<protein>
    <submittedName>
        <fullName evidence="3">DNA topoisomerase 6 subunit A, putative</fullName>
    </submittedName>
</protein>
<dbReference type="GO" id="GO:0007131">
    <property type="term" value="P:reciprocal meiotic recombination"/>
    <property type="evidence" value="ECO:0007669"/>
    <property type="project" value="TreeGrafter"/>
</dbReference>
<dbReference type="GO" id="GO:0003677">
    <property type="term" value="F:DNA binding"/>
    <property type="evidence" value="ECO:0007669"/>
    <property type="project" value="InterPro"/>
</dbReference>
<dbReference type="GO" id="GO:0042138">
    <property type="term" value="P:meiotic DNA double-strand break formation"/>
    <property type="evidence" value="ECO:0007669"/>
    <property type="project" value="TreeGrafter"/>
</dbReference>
<reference evidence="3 4" key="1">
    <citation type="journal article" date="2013" name="Genome Biol.">
        <title>Genome of Acanthamoeba castellanii highlights extensive lateral gene transfer and early evolution of tyrosine kinase signaling.</title>
        <authorList>
            <person name="Clarke M."/>
            <person name="Lohan A.J."/>
            <person name="Liu B."/>
            <person name="Lagkouvardos I."/>
            <person name="Roy S."/>
            <person name="Zafar N."/>
            <person name="Bertelli C."/>
            <person name="Schilde C."/>
            <person name="Kianianmomeni A."/>
            <person name="Burglin T.R."/>
            <person name="Frech C."/>
            <person name="Turcotte B."/>
            <person name="Kopec K.O."/>
            <person name="Synnott J.M."/>
            <person name="Choo C."/>
            <person name="Paponov I."/>
            <person name="Finkler A."/>
            <person name="Soon Heng Tan C."/>
            <person name="Hutchins A.P."/>
            <person name="Weinmeier T."/>
            <person name="Rattei T."/>
            <person name="Chu J.S."/>
            <person name="Gimenez G."/>
            <person name="Irimia M."/>
            <person name="Rigden D.J."/>
            <person name="Fitzpatrick D.A."/>
            <person name="Lorenzo-Morales J."/>
            <person name="Bateman A."/>
            <person name="Chiu C.H."/>
            <person name="Tang P."/>
            <person name="Hegemann P."/>
            <person name="Fromm H."/>
            <person name="Raoult D."/>
            <person name="Greub G."/>
            <person name="Miranda-Saavedra D."/>
            <person name="Chen N."/>
            <person name="Nash P."/>
            <person name="Ginger M.L."/>
            <person name="Horn M."/>
            <person name="Schaap P."/>
            <person name="Caler L."/>
            <person name="Loftus B."/>
        </authorList>
    </citation>
    <scope>NUCLEOTIDE SEQUENCE [LARGE SCALE GENOMIC DNA]</scope>
    <source>
        <strain evidence="3 4">Neff</strain>
    </source>
</reference>
<dbReference type="STRING" id="1257118.L8H153"/>
<dbReference type="GO" id="GO:0000228">
    <property type="term" value="C:nuclear chromosome"/>
    <property type="evidence" value="ECO:0007669"/>
    <property type="project" value="TreeGrafter"/>
</dbReference>
<dbReference type="InterPro" id="IPR036078">
    <property type="entry name" value="Spo11/TopoVI_A_sf"/>
</dbReference>